<feature type="non-terminal residue" evidence="2">
    <location>
        <position position="292"/>
    </location>
</feature>
<feature type="domain" description="Heterokaryon incompatibility" evidence="1">
    <location>
        <begin position="25"/>
        <end position="129"/>
    </location>
</feature>
<accession>A0AAD8XFQ3</accession>
<gene>
    <name evidence="2" type="ORF">BDZ83DRAFT_536439</name>
</gene>
<keyword evidence="3" id="KW-1185">Reference proteome</keyword>
<name>A0AAD8XFQ3_GLOAC</name>
<dbReference type="Proteomes" id="UP001244207">
    <property type="component" value="Unassembled WGS sequence"/>
</dbReference>
<evidence type="ECO:0000313" key="2">
    <source>
        <dbReference type="EMBL" id="KAK1720344.1"/>
    </source>
</evidence>
<organism evidence="2 3">
    <name type="scientific">Glomerella acutata</name>
    <name type="common">Colletotrichum acutatum</name>
    <dbReference type="NCBI Taxonomy" id="27357"/>
    <lineage>
        <taxon>Eukaryota</taxon>
        <taxon>Fungi</taxon>
        <taxon>Dikarya</taxon>
        <taxon>Ascomycota</taxon>
        <taxon>Pezizomycotina</taxon>
        <taxon>Sordariomycetes</taxon>
        <taxon>Hypocreomycetidae</taxon>
        <taxon>Glomerellales</taxon>
        <taxon>Glomerellaceae</taxon>
        <taxon>Colletotrichum</taxon>
        <taxon>Colletotrichum acutatum species complex</taxon>
    </lineage>
</organism>
<dbReference type="Pfam" id="PF06985">
    <property type="entry name" value="HET"/>
    <property type="match status" value="1"/>
</dbReference>
<dbReference type="AlphaFoldDB" id="A0AAD8XFQ3"/>
<proteinExistence type="predicted"/>
<protein>
    <recommendedName>
        <fullName evidence="1">Heterokaryon incompatibility domain-containing protein</fullName>
    </recommendedName>
</protein>
<dbReference type="PANTHER" id="PTHR33112">
    <property type="entry name" value="DOMAIN PROTEIN, PUTATIVE-RELATED"/>
    <property type="match status" value="1"/>
</dbReference>
<dbReference type="InterPro" id="IPR010730">
    <property type="entry name" value="HET"/>
</dbReference>
<dbReference type="RefSeq" id="XP_060361855.1">
    <property type="nucleotide sequence ID" value="XM_060503362.1"/>
</dbReference>
<sequence length="292" mass="33925">PTRLIDISDKDNMRLVERVTTRSHYIALSHRWIEASKMPRCVSSNIESLEKNIPWSALTRNFQDAIIFIQDFASWYAKDHPDEEPIQYVWIDSLCIIQDSIADWDAESKLMCSVYEGALLTVAAAAGPDGCFAEAERVYKGFDSLRTPSRLDLMTRGWVMQERLLSRRFVIFAPNEVMWECYESSQCECDDKGEHAARNLRNWWRRLVERYTTLDLTQESDRLPAIMGLAIQYGRRTGQEMQDYIAGIWRNSLPLDLLWHTENPSSEPDSQNLKAKETPSWSWASCRSQVRM</sequence>
<dbReference type="PANTHER" id="PTHR33112:SF9">
    <property type="entry name" value="HETEROKARYON INCOMPATIBILITY DOMAIN-CONTAINING PROTEIN"/>
    <property type="match status" value="1"/>
</dbReference>
<evidence type="ECO:0000259" key="1">
    <source>
        <dbReference type="Pfam" id="PF06985"/>
    </source>
</evidence>
<comment type="caution">
    <text evidence="2">The sequence shown here is derived from an EMBL/GenBank/DDBJ whole genome shotgun (WGS) entry which is preliminary data.</text>
</comment>
<reference evidence="2" key="1">
    <citation type="submission" date="2021-12" db="EMBL/GenBank/DDBJ databases">
        <title>Comparative genomics, transcriptomics and evolutionary studies reveal genomic signatures of adaptation to plant cell wall in hemibiotrophic fungi.</title>
        <authorList>
            <consortium name="DOE Joint Genome Institute"/>
            <person name="Baroncelli R."/>
            <person name="Diaz J.F."/>
            <person name="Benocci T."/>
            <person name="Peng M."/>
            <person name="Battaglia E."/>
            <person name="Haridas S."/>
            <person name="Andreopoulos W."/>
            <person name="Labutti K."/>
            <person name="Pangilinan J."/>
            <person name="Floch G.L."/>
            <person name="Makela M.R."/>
            <person name="Henrissat B."/>
            <person name="Grigoriev I.V."/>
            <person name="Crouch J.A."/>
            <person name="De Vries R.P."/>
            <person name="Sukno S.A."/>
            <person name="Thon M.R."/>
        </authorList>
    </citation>
    <scope>NUCLEOTIDE SEQUENCE</scope>
    <source>
        <strain evidence="2">CBS 112980</strain>
    </source>
</reference>
<feature type="non-terminal residue" evidence="2">
    <location>
        <position position="1"/>
    </location>
</feature>
<dbReference type="GeneID" id="85387261"/>
<dbReference type="EMBL" id="JAHMHS010000089">
    <property type="protein sequence ID" value="KAK1720344.1"/>
    <property type="molecule type" value="Genomic_DNA"/>
</dbReference>
<evidence type="ECO:0000313" key="3">
    <source>
        <dbReference type="Proteomes" id="UP001244207"/>
    </source>
</evidence>